<sequence>MRHLLSLSHSFNSASALMVALRLAFVILSRRSVSVVSGGSSVERRNAHMRQEGAMLGAMNAVTVPAKSAAVTSPLKKRTVGAALRFDGFAAAIDEKLKPYVQSNRLLRGCFPCCTLLSHLSLVERRKGHLNAAWPGLPQVSGL</sequence>
<accession>A0A1B2EYH8</accession>
<keyword evidence="1" id="KW-0614">Plasmid</keyword>
<organism evidence="1">
    <name type="scientific">Microvirga ossetica</name>
    <dbReference type="NCBI Taxonomy" id="1882682"/>
    <lineage>
        <taxon>Bacteria</taxon>
        <taxon>Pseudomonadati</taxon>
        <taxon>Pseudomonadota</taxon>
        <taxon>Alphaproteobacteria</taxon>
        <taxon>Hyphomicrobiales</taxon>
        <taxon>Methylobacteriaceae</taxon>
        <taxon>Microvirga</taxon>
    </lineage>
</organism>
<dbReference type="KEGG" id="moc:BB934_43175"/>
<proteinExistence type="predicted"/>
<protein>
    <submittedName>
        <fullName evidence="1">Uncharacterized protein</fullName>
    </submittedName>
</protein>
<reference evidence="1" key="1">
    <citation type="submission" date="2016-07" db="EMBL/GenBank/DDBJ databases">
        <title>Microvirga ossetica sp. nov. a new species of rhizobia isolated from root nodules of the legume species Vicia alpestris Steven originated from North Ossetia region in the Caucasus.</title>
        <authorList>
            <person name="Safronova V.I."/>
            <person name="Kuznetsova I.G."/>
            <person name="Sazanova A.L."/>
            <person name="Belimov A."/>
            <person name="Andronov E."/>
            <person name="Osledkin Y.S."/>
            <person name="Onishchuk O.P."/>
            <person name="Kurchak O.N."/>
            <person name="Shaposhnikov A.I."/>
            <person name="Willems A."/>
            <person name="Tikhonovich I.A."/>
        </authorList>
    </citation>
    <scope>NUCLEOTIDE SEQUENCE [LARGE SCALE GENOMIC DNA]</scope>
    <source>
        <strain evidence="1">V5/3M</strain>
        <plasmid evidence="1">unnamed4</plasmid>
    </source>
</reference>
<geneLocation type="plasmid" evidence="1">
    <name>unnamed4</name>
</geneLocation>
<gene>
    <name evidence="1" type="ORF">BB934_43175</name>
</gene>
<name>A0A1B2EYH8_9HYPH</name>
<dbReference type="AlphaFoldDB" id="A0A1B2EYH8"/>
<evidence type="ECO:0000313" key="1">
    <source>
        <dbReference type="EMBL" id="ANY85021.1"/>
    </source>
</evidence>
<dbReference type="EMBL" id="CP016620">
    <property type="protein sequence ID" value="ANY85021.1"/>
    <property type="molecule type" value="Genomic_DNA"/>
</dbReference>